<organism evidence="1 2">
    <name type="scientific">Oryza meyeriana var. granulata</name>
    <dbReference type="NCBI Taxonomy" id="110450"/>
    <lineage>
        <taxon>Eukaryota</taxon>
        <taxon>Viridiplantae</taxon>
        <taxon>Streptophyta</taxon>
        <taxon>Embryophyta</taxon>
        <taxon>Tracheophyta</taxon>
        <taxon>Spermatophyta</taxon>
        <taxon>Magnoliopsida</taxon>
        <taxon>Liliopsida</taxon>
        <taxon>Poales</taxon>
        <taxon>Poaceae</taxon>
        <taxon>BOP clade</taxon>
        <taxon>Oryzoideae</taxon>
        <taxon>Oryzeae</taxon>
        <taxon>Oryzinae</taxon>
        <taxon>Oryza</taxon>
        <taxon>Oryza meyeriana</taxon>
    </lineage>
</organism>
<dbReference type="Proteomes" id="UP000479710">
    <property type="component" value="Unassembled WGS sequence"/>
</dbReference>
<protein>
    <submittedName>
        <fullName evidence="1">Uncharacterized protein</fullName>
    </submittedName>
</protein>
<accession>A0A6G1CQW2</accession>
<proteinExistence type="predicted"/>
<dbReference type="AlphaFoldDB" id="A0A6G1CQW2"/>
<name>A0A6G1CQW2_9ORYZ</name>
<sequence length="97" mass="10617">MRHHGRRSCRAGGAFLAGETAGRKLGAIHGENRRGARRYWSWRTVRPAPSLPLVGRLTDDSGCDQASERDTVVASRWHQSLSGVGSLWNHGGRTPLS</sequence>
<reference evidence="1 2" key="1">
    <citation type="submission" date="2019-11" db="EMBL/GenBank/DDBJ databases">
        <title>Whole genome sequence of Oryza granulata.</title>
        <authorList>
            <person name="Li W."/>
        </authorList>
    </citation>
    <scope>NUCLEOTIDE SEQUENCE [LARGE SCALE GENOMIC DNA]</scope>
    <source>
        <strain evidence="2">cv. Menghai</strain>
        <tissue evidence="1">Leaf</tissue>
    </source>
</reference>
<keyword evidence="2" id="KW-1185">Reference proteome</keyword>
<evidence type="ECO:0000313" key="1">
    <source>
        <dbReference type="EMBL" id="KAF0902053.1"/>
    </source>
</evidence>
<comment type="caution">
    <text evidence="1">The sequence shown here is derived from an EMBL/GenBank/DDBJ whole genome shotgun (WGS) entry which is preliminary data.</text>
</comment>
<dbReference type="EMBL" id="SPHZ02000008">
    <property type="protein sequence ID" value="KAF0902053.1"/>
    <property type="molecule type" value="Genomic_DNA"/>
</dbReference>
<gene>
    <name evidence="1" type="ORF">E2562_012835</name>
</gene>
<evidence type="ECO:0000313" key="2">
    <source>
        <dbReference type="Proteomes" id="UP000479710"/>
    </source>
</evidence>